<reference evidence="9 10" key="1">
    <citation type="journal article" date="2012" name="J. Bacteriol.">
        <title>Genome Sequence of n-Alkane-Degrading Hydrocarboniphaga effusa Strain AP103T (ATCC BAA-332T).</title>
        <authorList>
            <person name="Chang H.K."/>
            <person name="Zylstra G.J."/>
            <person name="Chae J.C."/>
        </authorList>
    </citation>
    <scope>NUCLEOTIDE SEQUENCE [LARGE SCALE GENOMIC DNA]</scope>
    <source>
        <strain evidence="9 10">AP103</strain>
    </source>
</reference>
<gene>
    <name evidence="7" type="primary">surA</name>
    <name evidence="9" type="ORF">WQQ_28010</name>
</gene>
<comment type="caution">
    <text evidence="9">The sequence shown here is derived from an EMBL/GenBank/DDBJ whole genome shotgun (WGS) entry which is preliminary data.</text>
</comment>
<keyword evidence="1 7" id="KW-0732">Signal</keyword>
<keyword evidence="6 7" id="KW-0413">Isomerase</keyword>
<feature type="domain" description="PpiC" evidence="8">
    <location>
        <begin position="282"/>
        <end position="381"/>
    </location>
</feature>
<dbReference type="GO" id="GO:0030288">
    <property type="term" value="C:outer membrane-bounded periplasmic space"/>
    <property type="evidence" value="ECO:0007669"/>
    <property type="project" value="InterPro"/>
</dbReference>
<dbReference type="Pfam" id="PF09312">
    <property type="entry name" value="SurA_N"/>
    <property type="match status" value="1"/>
</dbReference>
<dbReference type="Pfam" id="PF00639">
    <property type="entry name" value="Rotamase"/>
    <property type="match status" value="2"/>
</dbReference>
<dbReference type="EC" id="5.2.1.8" evidence="7"/>
<dbReference type="PANTHER" id="PTHR47637:SF1">
    <property type="entry name" value="CHAPERONE SURA"/>
    <property type="match status" value="1"/>
</dbReference>
<dbReference type="PROSITE" id="PS50198">
    <property type="entry name" value="PPIC_PPIASE_2"/>
    <property type="match status" value="2"/>
</dbReference>
<feature type="domain" description="PpiC" evidence="8">
    <location>
        <begin position="171"/>
        <end position="272"/>
    </location>
</feature>
<evidence type="ECO:0000313" key="10">
    <source>
        <dbReference type="Proteomes" id="UP000003704"/>
    </source>
</evidence>
<evidence type="ECO:0000256" key="7">
    <source>
        <dbReference type="HAMAP-Rule" id="MF_01183"/>
    </source>
</evidence>
<comment type="function">
    <text evidence="7">Chaperone involved in the correct folding and assembly of outer membrane proteins. Recognizes specific patterns of aromatic residues and the orientation of their side chains, which are found more frequently in integral outer membrane proteins. May act in both early periplasmic and late outer membrane-associated steps of protein maturation.</text>
</comment>
<dbReference type="PANTHER" id="PTHR47637">
    <property type="entry name" value="CHAPERONE SURA"/>
    <property type="match status" value="1"/>
</dbReference>
<dbReference type="PATRIC" id="fig|1172194.4.peg.2711"/>
<dbReference type="GO" id="GO:0051082">
    <property type="term" value="F:unfolded protein binding"/>
    <property type="evidence" value="ECO:0007669"/>
    <property type="project" value="UniProtKB-UniRule"/>
</dbReference>
<dbReference type="SUPFAM" id="SSF109998">
    <property type="entry name" value="Triger factor/SurA peptide-binding domain-like"/>
    <property type="match status" value="1"/>
</dbReference>
<dbReference type="InterPro" id="IPR023034">
    <property type="entry name" value="PPIase_SurA"/>
</dbReference>
<evidence type="ECO:0000256" key="2">
    <source>
        <dbReference type="ARBA" id="ARBA00022737"/>
    </source>
</evidence>
<feature type="chain" id="PRO_5009014934" description="Chaperone SurA" evidence="7">
    <location>
        <begin position="25"/>
        <end position="435"/>
    </location>
</feature>
<keyword evidence="5 7" id="KW-0143">Chaperone</keyword>
<evidence type="ECO:0000256" key="6">
    <source>
        <dbReference type="ARBA" id="ARBA00023235"/>
    </source>
</evidence>
<dbReference type="GO" id="GO:0042277">
    <property type="term" value="F:peptide binding"/>
    <property type="evidence" value="ECO:0007669"/>
    <property type="project" value="InterPro"/>
</dbReference>
<accession>I7ZBG1</accession>
<sequence length="435" mass="48127" precursor="true">MALPKTLAASLLTLSALLTQPAQAEVLDRIVAVVNDGVVLQSELDTAMESTKSQIKSRGVQLPPDDVLRPQVLERVIVTRLQTQRATQAGIRIDDRELNDILNNIARQNNMTLAQLAESVKADGIDFLTLREQVREEVLVARLRQREVDGRVVVTDQDVDLYLANQGANTNTEYHLGHILVSIPDGASSDERDKRRAKANDLLKKLRAGDDFAQLAISSSDGQQALQGGDLDWRKAADLPSLFATAAARLKEGEVSDVIETGTGFHLIKLLGTRGGEERLTTVETHSQHILLMTNALRTEDQARVQIQELSDRIKKGEDFAKLAKQFSDDPGSKNSGGDLDWQPPGVFAPDFQKALDALQPGEVSAPFHTQFGWHIAKVLDRRTRDTTEEAKRAKVRQAISQRKASEEYETWVRRLRDEAYIDYRLAGTGGADKS</sequence>
<dbReference type="GO" id="GO:0050821">
    <property type="term" value="P:protein stabilization"/>
    <property type="evidence" value="ECO:0007669"/>
    <property type="project" value="InterPro"/>
</dbReference>
<evidence type="ECO:0000256" key="1">
    <source>
        <dbReference type="ARBA" id="ARBA00022729"/>
    </source>
</evidence>
<dbReference type="OrthoDB" id="14196at2"/>
<dbReference type="RefSeq" id="WP_007185742.1">
    <property type="nucleotide sequence ID" value="NZ_AKGD01000002.1"/>
</dbReference>
<name>I7ZBG1_9GAMM</name>
<evidence type="ECO:0000256" key="4">
    <source>
        <dbReference type="ARBA" id="ARBA00023110"/>
    </source>
</evidence>
<dbReference type="AlphaFoldDB" id="I7ZBG1"/>
<dbReference type="SUPFAM" id="SSF54534">
    <property type="entry name" value="FKBP-like"/>
    <property type="match status" value="2"/>
</dbReference>
<protein>
    <recommendedName>
        <fullName evidence="7">Chaperone SurA</fullName>
    </recommendedName>
    <alternativeName>
        <fullName evidence="7">Peptidyl-prolyl cis-trans isomerase SurA</fullName>
        <shortName evidence="7">PPIase SurA</shortName>
        <ecNumber evidence="7">5.2.1.8</ecNumber>
    </alternativeName>
    <alternativeName>
        <fullName evidence="7">Rotamase SurA</fullName>
    </alternativeName>
</protein>
<dbReference type="Gene3D" id="3.10.50.40">
    <property type="match status" value="2"/>
</dbReference>
<evidence type="ECO:0000256" key="5">
    <source>
        <dbReference type="ARBA" id="ARBA00023186"/>
    </source>
</evidence>
<dbReference type="Proteomes" id="UP000003704">
    <property type="component" value="Unassembled WGS sequence"/>
</dbReference>
<comment type="catalytic activity">
    <reaction evidence="7">
        <text>[protein]-peptidylproline (omega=180) = [protein]-peptidylproline (omega=0)</text>
        <dbReference type="Rhea" id="RHEA:16237"/>
        <dbReference type="Rhea" id="RHEA-COMP:10747"/>
        <dbReference type="Rhea" id="RHEA-COMP:10748"/>
        <dbReference type="ChEBI" id="CHEBI:83833"/>
        <dbReference type="ChEBI" id="CHEBI:83834"/>
        <dbReference type="EC" id="5.2.1.8"/>
    </reaction>
</comment>
<dbReference type="GO" id="GO:0043165">
    <property type="term" value="P:Gram-negative-bacterium-type cell outer membrane assembly"/>
    <property type="evidence" value="ECO:0007669"/>
    <property type="project" value="InterPro"/>
</dbReference>
<comment type="subcellular location">
    <subcellularLocation>
        <location evidence="7">Periplasm</location>
    </subcellularLocation>
    <text evidence="7">Is capable of associating with the outer membrane.</text>
</comment>
<organism evidence="9 10">
    <name type="scientific">Hydrocarboniphaga effusa AP103</name>
    <dbReference type="NCBI Taxonomy" id="1172194"/>
    <lineage>
        <taxon>Bacteria</taxon>
        <taxon>Pseudomonadati</taxon>
        <taxon>Pseudomonadota</taxon>
        <taxon>Gammaproteobacteria</taxon>
        <taxon>Nevskiales</taxon>
        <taxon>Nevskiaceae</taxon>
        <taxon>Hydrocarboniphaga</taxon>
    </lineage>
</organism>
<dbReference type="InterPro" id="IPR015391">
    <property type="entry name" value="SurA_N"/>
</dbReference>
<evidence type="ECO:0000259" key="8">
    <source>
        <dbReference type="PROSITE" id="PS50198"/>
    </source>
</evidence>
<dbReference type="EMBL" id="AKGD01000002">
    <property type="protein sequence ID" value="EIT69219.1"/>
    <property type="molecule type" value="Genomic_DNA"/>
</dbReference>
<dbReference type="HAMAP" id="MF_01183">
    <property type="entry name" value="Chaperone_SurA"/>
    <property type="match status" value="1"/>
</dbReference>
<keyword evidence="10" id="KW-1185">Reference proteome</keyword>
<dbReference type="InterPro" id="IPR046357">
    <property type="entry name" value="PPIase_dom_sf"/>
</dbReference>
<feature type="signal peptide" evidence="7">
    <location>
        <begin position="1"/>
        <end position="24"/>
    </location>
</feature>
<evidence type="ECO:0000313" key="9">
    <source>
        <dbReference type="EMBL" id="EIT69219.1"/>
    </source>
</evidence>
<dbReference type="Gene3D" id="1.10.4030.10">
    <property type="entry name" value="Porin chaperone SurA, peptide-binding domain"/>
    <property type="match status" value="1"/>
</dbReference>
<dbReference type="GO" id="GO:0006457">
    <property type="term" value="P:protein folding"/>
    <property type="evidence" value="ECO:0007669"/>
    <property type="project" value="UniProtKB-UniRule"/>
</dbReference>
<keyword evidence="3 7" id="KW-0574">Periplasm</keyword>
<dbReference type="STRING" id="1172194.WQQ_28010"/>
<comment type="domain">
    <text evidence="7">The PPIase activity resides only in the second parvulin domain. The N-terminal region and the C-terminal tail are necessary and sufficient for the chaperone activity of SurA. The PPIase activity is dispensable for SurA to function as a chaperone. The N-terminal region and the C-terminal tail are also required for porin recognition.</text>
</comment>
<dbReference type="GO" id="GO:0003755">
    <property type="term" value="F:peptidyl-prolyl cis-trans isomerase activity"/>
    <property type="evidence" value="ECO:0007669"/>
    <property type="project" value="UniProtKB-UniRule"/>
</dbReference>
<keyword evidence="2 7" id="KW-0677">Repeat</keyword>
<dbReference type="InterPro" id="IPR000297">
    <property type="entry name" value="PPIase_PpiC"/>
</dbReference>
<evidence type="ECO:0000256" key="3">
    <source>
        <dbReference type="ARBA" id="ARBA00022764"/>
    </source>
</evidence>
<proteinExistence type="inferred from homology"/>
<keyword evidence="4 7" id="KW-0697">Rotamase</keyword>
<dbReference type="InterPro" id="IPR050280">
    <property type="entry name" value="OMP_Chaperone_SurA"/>
</dbReference>
<dbReference type="InterPro" id="IPR027304">
    <property type="entry name" value="Trigger_fact/SurA_dom_sf"/>
</dbReference>